<accession>A0AAW7ZC59</accession>
<organism evidence="2 3">
    <name type="scientific">Desulforamulus aquiferis</name>
    <dbReference type="NCBI Taxonomy" id="1397668"/>
    <lineage>
        <taxon>Bacteria</taxon>
        <taxon>Bacillati</taxon>
        <taxon>Bacillota</taxon>
        <taxon>Clostridia</taxon>
        <taxon>Eubacteriales</taxon>
        <taxon>Peptococcaceae</taxon>
        <taxon>Desulforamulus</taxon>
    </lineage>
</organism>
<sequence length="382" mass="44230">MIKKIGIMTLYHKNYNFGGQLQAYALQKELERLDFESEVIDCELASMNGIWDRFRYLGLVQSAKIFKKKIGLKLRRLNPKFRSQMVAREIKFREFANSIPHSPFCTVDTVRSCTERYDYFITGSDQVWNPGLWRDALFLNFVPPGKKRISYAASIGVPRLSDDEKAYMGTNLNHFHAVSVREIGTKKLIEGFWKGKISITLDPTLLFDKKFWDGIAIQPMIKEPYVFVYMIGSNEHTKKNVYDFCCRSGIRMVSVPHTQGYYKPEDEQYSDILAYDIGPCEWIGLIRNATYVFTDSFHGTAFSVNYNKNFWCFEPKVDKDVPTGSLRIESLLLQLGLQDRILQFKGNLTDNQLSQPINYNKSELLLDALRQDSRTFLVNAIK</sequence>
<dbReference type="AlphaFoldDB" id="A0AAW7ZC59"/>
<comment type="caution">
    <text evidence="2">The sequence shown here is derived from an EMBL/GenBank/DDBJ whole genome shotgun (WGS) entry which is preliminary data.</text>
</comment>
<dbReference type="Pfam" id="PF04230">
    <property type="entry name" value="PS_pyruv_trans"/>
    <property type="match status" value="1"/>
</dbReference>
<dbReference type="EMBL" id="JARPTC010000008">
    <property type="protein sequence ID" value="MDO7786868.1"/>
    <property type="molecule type" value="Genomic_DNA"/>
</dbReference>
<keyword evidence="2" id="KW-0808">Transferase</keyword>
<proteinExistence type="predicted"/>
<dbReference type="RefSeq" id="WP_304541983.1">
    <property type="nucleotide sequence ID" value="NZ_JARPTC010000008.1"/>
</dbReference>
<feature type="domain" description="Polysaccharide pyruvyl transferase" evidence="1">
    <location>
        <begin position="16"/>
        <end position="314"/>
    </location>
</feature>
<dbReference type="GO" id="GO:0016740">
    <property type="term" value="F:transferase activity"/>
    <property type="evidence" value="ECO:0007669"/>
    <property type="project" value="UniProtKB-KW"/>
</dbReference>
<keyword evidence="3" id="KW-1185">Reference proteome</keyword>
<evidence type="ECO:0000313" key="3">
    <source>
        <dbReference type="Proteomes" id="UP001172911"/>
    </source>
</evidence>
<dbReference type="InterPro" id="IPR007345">
    <property type="entry name" value="Polysacch_pyruvyl_Trfase"/>
</dbReference>
<reference evidence="2" key="2">
    <citation type="submission" date="2023-03" db="EMBL/GenBank/DDBJ databases">
        <authorList>
            <person name="Zhang Z."/>
        </authorList>
    </citation>
    <scope>NUCLEOTIDE SEQUENCE</scope>
    <source>
        <strain evidence="2">DSA</strain>
    </source>
</reference>
<evidence type="ECO:0000313" key="2">
    <source>
        <dbReference type="EMBL" id="MDO7786868.1"/>
    </source>
</evidence>
<name>A0AAW7ZC59_9FIRM</name>
<gene>
    <name evidence="2" type="ORF">P6N53_06490</name>
</gene>
<evidence type="ECO:0000259" key="1">
    <source>
        <dbReference type="Pfam" id="PF04230"/>
    </source>
</evidence>
<dbReference type="Proteomes" id="UP001172911">
    <property type="component" value="Unassembled WGS sequence"/>
</dbReference>
<protein>
    <submittedName>
        <fullName evidence="2">Polysaccharide pyruvyl transferase family protein</fullName>
    </submittedName>
</protein>
<reference evidence="2" key="1">
    <citation type="journal article" date="2023" name="J. Hazard. Mater.">
        <title>Anaerobic biodegradation of pyrene and benzo[a]pyrene by a new sulfate-reducing Desulforamulus aquiferis strain DSA.</title>
        <authorList>
            <person name="Zhang Z."/>
            <person name="Sun J."/>
            <person name="Gong X."/>
            <person name="Wang C."/>
            <person name="Wang H."/>
        </authorList>
    </citation>
    <scope>NUCLEOTIDE SEQUENCE</scope>
    <source>
        <strain evidence="2">DSA</strain>
    </source>
</reference>